<dbReference type="EMBL" id="LT629772">
    <property type="protein sequence ID" value="SDS63498.1"/>
    <property type="molecule type" value="Genomic_DNA"/>
</dbReference>
<dbReference type="AlphaFoldDB" id="A0A1H1TTG7"/>
<dbReference type="Gene3D" id="3.60.15.10">
    <property type="entry name" value="Ribonuclease Z/Hydroxyacylglutathione hydrolase-like"/>
    <property type="match status" value="1"/>
</dbReference>
<comment type="similarity">
    <text evidence="2">Belongs to the metallo-beta-lactamase superfamily.</text>
</comment>
<comment type="cofactor">
    <cofactor evidence="1">
        <name>Zn(2+)</name>
        <dbReference type="ChEBI" id="CHEBI:29105"/>
    </cofactor>
</comment>
<dbReference type="CDD" id="cd07729">
    <property type="entry name" value="AHL_lactonase_MBL-fold"/>
    <property type="match status" value="1"/>
</dbReference>
<dbReference type="InterPro" id="IPR051013">
    <property type="entry name" value="MBL_superfamily_lactonases"/>
</dbReference>
<dbReference type="InterPro" id="IPR036866">
    <property type="entry name" value="RibonucZ/Hydroxyglut_hydro"/>
</dbReference>
<evidence type="ECO:0000256" key="3">
    <source>
        <dbReference type="ARBA" id="ARBA00022723"/>
    </source>
</evidence>
<dbReference type="PANTHER" id="PTHR42978">
    <property type="entry name" value="QUORUM-QUENCHING LACTONASE YTNP-RELATED-RELATED"/>
    <property type="match status" value="1"/>
</dbReference>
<proteinExistence type="inferred from homology"/>
<protein>
    <submittedName>
        <fullName evidence="7">Glyoxylase, beta-lactamase superfamily II</fullName>
    </submittedName>
</protein>
<evidence type="ECO:0000313" key="8">
    <source>
        <dbReference type="Proteomes" id="UP000199103"/>
    </source>
</evidence>
<dbReference type="OrthoDB" id="3196337at2"/>
<keyword evidence="5" id="KW-0862">Zinc</keyword>
<dbReference type="RefSeq" id="WP_157683422.1">
    <property type="nucleotide sequence ID" value="NZ_LT629772.1"/>
</dbReference>
<dbReference type="GO" id="GO:0046872">
    <property type="term" value="F:metal ion binding"/>
    <property type="evidence" value="ECO:0007669"/>
    <property type="project" value="UniProtKB-KW"/>
</dbReference>
<evidence type="ECO:0000256" key="4">
    <source>
        <dbReference type="ARBA" id="ARBA00022801"/>
    </source>
</evidence>
<name>A0A1H1TTG7_9ACTN</name>
<evidence type="ECO:0000256" key="1">
    <source>
        <dbReference type="ARBA" id="ARBA00001947"/>
    </source>
</evidence>
<dbReference type="STRING" id="630515.SAMN04489812_2515"/>
<dbReference type="SUPFAM" id="SSF56281">
    <property type="entry name" value="Metallo-hydrolase/oxidoreductase"/>
    <property type="match status" value="1"/>
</dbReference>
<accession>A0A1H1TTG7</accession>
<gene>
    <name evidence="7" type="ORF">SAMN04489812_2515</name>
</gene>
<keyword evidence="4" id="KW-0378">Hydrolase</keyword>
<dbReference type="SMART" id="SM00849">
    <property type="entry name" value="Lactamase_B"/>
    <property type="match status" value="1"/>
</dbReference>
<feature type="domain" description="Metallo-beta-lactamase" evidence="6">
    <location>
        <begin position="40"/>
        <end position="244"/>
    </location>
</feature>
<reference evidence="7 8" key="1">
    <citation type="submission" date="2016-10" db="EMBL/GenBank/DDBJ databases">
        <authorList>
            <person name="de Groot N.N."/>
        </authorList>
    </citation>
    <scope>NUCLEOTIDE SEQUENCE [LARGE SCALE GENOMIC DNA]</scope>
    <source>
        <strain evidence="7 8">DSM 21800</strain>
    </source>
</reference>
<keyword evidence="8" id="KW-1185">Reference proteome</keyword>
<evidence type="ECO:0000313" key="7">
    <source>
        <dbReference type="EMBL" id="SDS63498.1"/>
    </source>
</evidence>
<dbReference type="Proteomes" id="UP000199103">
    <property type="component" value="Chromosome I"/>
</dbReference>
<dbReference type="PANTHER" id="PTHR42978:SF7">
    <property type="entry name" value="METALLO-HYDROLASE RV2300C-RELATED"/>
    <property type="match status" value="1"/>
</dbReference>
<dbReference type="GO" id="GO:0016787">
    <property type="term" value="F:hydrolase activity"/>
    <property type="evidence" value="ECO:0007669"/>
    <property type="project" value="UniProtKB-KW"/>
</dbReference>
<evidence type="ECO:0000256" key="5">
    <source>
        <dbReference type="ARBA" id="ARBA00022833"/>
    </source>
</evidence>
<dbReference type="InterPro" id="IPR001279">
    <property type="entry name" value="Metallo-B-lactamas"/>
</dbReference>
<sequence>MTGGATRGVFALRYAYRTVSVRGEHFYGHPDGCLDPWPIDYFTWVIIDGDRTVVIDAGFTPATAERRGDRPYLATPPELLRRLGTDASEVTDLVLTHLHYDHTGFVGDYPNARLWLQRSELEFWSSPITARAGFDHLLDRDDLETITGLVDDGRVELLDGDATINDRVSVHRVGGHTPGTQVVRARTGAGDAGVIVLASDSSHFYANIDQDKPYGVVCDLPDMYRAFDRLRELAGPTGVIVPGHDPRVKQHHPTVAGTDELVYDLTTTTHIPTSQGDSHAPEER</sequence>
<evidence type="ECO:0000259" key="6">
    <source>
        <dbReference type="SMART" id="SM00849"/>
    </source>
</evidence>
<evidence type="ECO:0000256" key="2">
    <source>
        <dbReference type="ARBA" id="ARBA00007749"/>
    </source>
</evidence>
<dbReference type="Pfam" id="PF00753">
    <property type="entry name" value="Lactamase_B"/>
    <property type="match status" value="1"/>
</dbReference>
<organism evidence="7 8">
    <name type="scientific">Microlunatus soli</name>
    <dbReference type="NCBI Taxonomy" id="630515"/>
    <lineage>
        <taxon>Bacteria</taxon>
        <taxon>Bacillati</taxon>
        <taxon>Actinomycetota</taxon>
        <taxon>Actinomycetes</taxon>
        <taxon>Propionibacteriales</taxon>
        <taxon>Propionibacteriaceae</taxon>
        <taxon>Microlunatus</taxon>
    </lineage>
</organism>
<keyword evidence="3" id="KW-0479">Metal-binding</keyword>